<feature type="compositionally biased region" description="Basic and acidic residues" evidence="1">
    <location>
        <begin position="251"/>
        <end position="261"/>
    </location>
</feature>
<keyword evidence="2" id="KW-0812">Transmembrane</keyword>
<keyword evidence="4" id="KW-1185">Reference proteome</keyword>
<dbReference type="VEuPathDB" id="VectorBase:ACHR004989"/>
<keyword evidence="2" id="KW-0472">Membrane</keyword>
<evidence type="ECO:0000256" key="1">
    <source>
        <dbReference type="SAM" id="MobiDB-lite"/>
    </source>
</evidence>
<dbReference type="EnsemblMetazoa" id="ACHR004989-RA">
    <property type="protein sequence ID" value="ACHR004989-PA"/>
    <property type="gene ID" value="ACHR004989"/>
</dbReference>
<reference evidence="4" key="1">
    <citation type="submission" date="2013-03" db="EMBL/GenBank/DDBJ databases">
        <title>The Genome Sequence of Anopheles christyi ACHKN1017.</title>
        <authorList>
            <consortium name="The Broad Institute Genomics Platform"/>
            <person name="Neafsey D.E."/>
            <person name="Besansky N."/>
            <person name="Walker B."/>
            <person name="Young S.K."/>
            <person name="Zeng Q."/>
            <person name="Gargeya S."/>
            <person name="Fitzgerald M."/>
            <person name="Haas B."/>
            <person name="Abouelleil A."/>
            <person name="Allen A.W."/>
            <person name="Alvarado L."/>
            <person name="Arachchi H.M."/>
            <person name="Berlin A.M."/>
            <person name="Chapman S.B."/>
            <person name="Gainer-Dewar J."/>
            <person name="Goldberg J."/>
            <person name="Griggs A."/>
            <person name="Gujja S."/>
            <person name="Hansen M."/>
            <person name="Howarth C."/>
            <person name="Imamovic A."/>
            <person name="Ireland A."/>
            <person name="Larimer J."/>
            <person name="McCowan C."/>
            <person name="Murphy C."/>
            <person name="Pearson M."/>
            <person name="Poon T.W."/>
            <person name="Priest M."/>
            <person name="Roberts A."/>
            <person name="Saif S."/>
            <person name="Shea T."/>
            <person name="Sisk P."/>
            <person name="Sykes S."/>
            <person name="Wortman J."/>
            <person name="Nusbaum C."/>
            <person name="Birren B."/>
        </authorList>
    </citation>
    <scope>NUCLEOTIDE SEQUENCE [LARGE SCALE GENOMIC DNA]</scope>
    <source>
        <strain evidence="4">ACHKN1017</strain>
    </source>
</reference>
<sequence length="415" mass="44750">MMSVAIKYKVPNVEQTISEELARTLSTSEVDEFCGTLSKTLKQLPESLSTKTLEPFGSIPTCVRSCYTKDYQLEEVCRALLAGYKLIPQSIGKEESKQQLHQLMQVPADDKADSIKHISEDAKIVPAVAKVKIPAADEIKGKSPIPVSVDTEKSDKKITLDEHPISAVIPNVPSGDIMKTKELEGKGKDSAIGEVDAAAPKTAEKAQKESIPSPGQLPLEEPVAPEKIDGDLEQQQGGMDGVAGDLAPFDDEPKQAVEQDAKGGTPPVYENSDESEAIASAEDVNENGDDLEINGYQPVAKPDLSEKLKQDEFAGSSKASDIVPGADPFYEQKDSNFFSYFLFAMFSCAMLYVAYHNKSKLLALVVEGRRTSSGRGGFSKGRKHTAAYRKLDSNLEEAITSGSGSGAHSSSQIIY</sequence>
<protein>
    <submittedName>
        <fullName evidence="3">Uncharacterized protein</fullName>
    </submittedName>
</protein>
<feature type="region of interest" description="Disordered" evidence="1">
    <location>
        <begin position="199"/>
        <end position="272"/>
    </location>
</feature>
<evidence type="ECO:0000256" key="2">
    <source>
        <dbReference type="SAM" id="Phobius"/>
    </source>
</evidence>
<reference evidence="3" key="2">
    <citation type="submission" date="2020-05" db="UniProtKB">
        <authorList>
            <consortium name="EnsemblMetazoa"/>
        </authorList>
    </citation>
    <scope>IDENTIFICATION</scope>
    <source>
        <strain evidence="3">ACHKN1017</strain>
    </source>
</reference>
<feature type="transmembrane region" description="Helical" evidence="2">
    <location>
        <begin position="337"/>
        <end position="355"/>
    </location>
</feature>
<evidence type="ECO:0000313" key="3">
    <source>
        <dbReference type="EnsemblMetazoa" id="ACHR004989-PA"/>
    </source>
</evidence>
<keyword evidence="2" id="KW-1133">Transmembrane helix</keyword>
<dbReference type="PANTHER" id="PTHR16502">
    <property type="entry name" value="KERATINOCYTE-ASSOCIATED TRANSMEMBRANE PROTEIN 2"/>
    <property type="match status" value="1"/>
</dbReference>
<dbReference type="Proteomes" id="UP000075881">
    <property type="component" value="Unassembled WGS sequence"/>
</dbReference>
<proteinExistence type="predicted"/>
<organism evidence="3 4">
    <name type="scientific">Anopheles christyi</name>
    <dbReference type="NCBI Taxonomy" id="43041"/>
    <lineage>
        <taxon>Eukaryota</taxon>
        <taxon>Metazoa</taxon>
        <taxon>Ecdysozoa</taxon>
        <taxon>Arthropoda</taxon>
        <taxon>Hexapoda</taxon>
        <taxon>Insecta</taxon>
        <taxon>Pterygota</taxon>
        <taxon>Neoptera</taxon>
        <taxon>Endopterygota</taxon>
        <taxon>Diptera</taxon>
        <taxon>Nematocera</taxon>
        <taxon>Culicoidea</taxon>
        <taxon>Culicidae</taxon>
        <taxon>Anophelinae</taxon>
        <taxon>Anopheles</taxon>
    </lineage>
</organism>
<dbReference type="Pfam" id="PF17818">
    <property type="entry name" value="KCT2"/>
    <property type="match status" value="1"/>
</dbReference>
<dbReference type="AlphaFoldDB" id="A0A182K2K5"/>
<dbReference type="InterPro" id="IPR037645">
    <property type="entry name" value="KCT2"/>
</dbReference>
<dbReference type="STRING" id="43041.A0A182K2K5"/>
<dbReference type="PANTHER" id="PTHR16502:SF0">
    <property type="entry name" value="KERATINOCYTE-ASSOCIATED TRANSMEMBRANE PROTEIN 2"/>
    <property type="match status" value="1"/>
</dbReference>
<accession>A0A182K2K5</accession>
<name>A0A182K2K5_9DIPT</name>
<evidence type="ECO:0000313" key="4">
    <source>
        <dbReference type="Proteomes" id="UP000075881"/>
    </source>
</evidence>